<dbReference type="SMART" id="SM00220">
    <property type="entry name" value="S_TKc"/>
    <property type="match status" value="1"/>
</dbReference>
<dbReference type="PROSITE" id="PS00108">
    <property type="entry name" value="PROTEIN_KINASE_ST"/>
    <property type="match status" value="1"/>
</dbReference>
<dbReference type="InterPro" id="IPR018247">
    <property type="entry name" value="EF_Hand_1_Ca_BS"/>
</dbReference>
<comment type="catalytic activity">
    <reaction evidence="14">
        <text>L-seryl-[protein] + ATP = O-phospho-L-seryl-[protein] + ADP + H(+)</text>
        <dbReference type="Rhea" id="RHEA:17989"/>
        <dbReference type="Rhea" id="RHEA-COMP:9863"/>
        <dbReference type="Rhea" id="RHEA-COMP:11604"/>
        <dbReference type="ChEBI" id="CHEBI:15378"/>
        <dbReference type="ChEBI" id="CHEBI:29999"/>
        <dbReference type="ChEBI" id="CHEBI:30616"/>
        <dbReference type="ChEBI" id="CHEBI:83421"/>
        <dbReference type="ChEBI" id="CHEBI:456216"/>
        <dbReference type="EC" id="2.7.11.1"/>
    </reaction>
</comment>
<evidence type="ECO:0000256" key="6">
    <source>
        <dbReference type="ARBA" id="ARBA00022723"/>
    </source>
</evidence>
<evidence type="ECO:0000256" key="15">
    <source>
        <dbReference type="ARBA" id="ARBA00056619"/>
    </source>
</evidence>
<evidence type="ECO:0000256" key="11">
    <source>
        <dbReference type="ARBA" id="ARBA00022840"/>
    </source>
</evidence>
<dbReference type="SMART" id="SM00054">
    <property type="entry name" value="EFh"/>
    <property type="match status" value="4"/>
</dbReference>
<reference evidence="19" key="1">
    <citation type="submission" date="2023-12" db="EMBL/GenBank/DDBJ databases">
        <title>Genome assembly of Anisodus tanguticus.</title>
        <authorList>
            <person name="Wang Y.-J."/>
        </authorList>
    </citation>
    <scope>NUCLEOTIDE SEQUENCE</scope>
    <source>
        <strain evidence="19">KB-2021</strain>
        <tissue evidence="19">Leaf</tissue>
    </source>
</reference>
<evidence type="ECO:0000256" key="4">
    <source>
        <dbReference type="ARBA" id="ARBA00022553"/>
    </source>
</evidence>
<dbReference type="EC" id="2.7.11.1" evidence="2"/>
<dbReference type="Gene3D" id="3.30.200.20">
    <property type="entry name" value="Phosphorylase Kinase, domain 1"/>
    <property type="match status" value="1"/>
</dbReference>
<evidence type="ECO:0000313" key="20">
    <source>
        <dbReference type="Proteomes" id="UP001291623"/>
    </source>
</evidence>
<protein>
    <recommendedName>
        <fullName evidence="2">non-specific serine/threonine protein kinase</fullName>
        <ecNumber evidence="2">2.7.11.1</ecNumber>
    </recommendedName>
</protein>
<sequence>MGICFTKDFWFKKCQNIKSSSAQWRLIPITCQEQSKNSFEKPGIPSFKTMPASSDIGPILGKPYVDITSLYDLDKELGRGQFGVTYLCTDKSSGLKYACKSISRKKLVTNKDIEDARREIMLMEYLSGQPNIVEFKGAYEDKDNLHLVMELCSGGELFDRITAKGNYSEKEAATIGRQIVNVVQVCHFMGVMHRDLKPENFLMVSKADDSLLKATDFGLSVFIEEGKVYKDIVGSAYYVAPQVLRHNYGKEIDVWSAGVILYILLSGFPPFWAETEEGIFEEILKGQLDLESSPWPSISASAKDLLKKMLTIDPKERITADQALAGALSLRYARGPGKGRTTRVYCTQPYPAFLQEAVSTAHTRDLLIHEPEHPWLKEDGEASDKPIDSAVLIRMKQFRAMNKMKKLALKVIAENLSEEEIKGLKQMFSNIDTDGSGTITYEELKAGLSRLGSTLTESEIKQLMEAADVDKSGTIDYIEFITATMHRHRLEREENLYKAFQYFDKDNSGFITRDELRHALTEYGMGDEATIDEILDDVDTDKDGKINYDEFVSMMRRGSVDGEGNQREVNHISSLG</sequence>
<dbReference type="PROSITE" id="PS00018">
    <property type="entry name" value="EF_HAND_1"/>
    <property type="match status" value="4"/>
</dbReference>
<keyword evidence="8 16" id="KW-0547">Nucleotide-binding</keyword>
<dbReference type="InterPro" id="IPR050205">
    <property type="entry name" value="CDPK_Ser/Thr_kinases"/>
</dbReference>
<evidence type="ECO:0000259" key="18">
    <source>
        <dbReference type="PROSITE" id="PS50222"/>
    </source>
</evidence>
<dbReference type="SUPFAM" id="SSF47473">
    <property type="entry name" value="EF-hand"/>
    <property type="match status" value="1"/>
</dbReference>
<keyword evidence="10" id="KW-0106">Calcium</keyword>
<keyword evidence="4" id="KW-0597">Phosphoprotein</keyword>
<evidence type="ECO:0000256" key="1">
    <source>
        <dbReference type="ARBA" id="ARBA00005354"/>
    </source>
</evidence>
<dbReference type="InterPro" id="IPR002048">
    <property type="entry name" value="EF_hand_dom"/>
</dbReference>
<dbReference type="Pfam" id="PF00069">
    <property type="entry name" value="Pkinase"/>
    <property type="match status" value="1"/>
</dbReference>
<dbReference type="AlphaFoldDB" id="A0AAE1RIP9"/>
<organism evidence="19 20">
    <name type="scientific">Anisodus tanguticus</name>
    <dbReference type="NCBI Taxonomy" id="243964"/>
    <lineage>
        <taxon>Eukaryota</taxon>
        <taxon>Viridiplantae</taxon>
        <taxon>Streptophyta</taxon>
        <taxon>Embryophyta</taxon>
        <taxon>Tracheophyta</taxon>
        <taxon>Spermatophyta</taxon>
        <taxon>Magnoliopsida</taxon>
        <taxon>eudicotyledons</taxon>
        <taxon>Gunneridae</taxon>
        <taxon>Pentapetalae</taxon>
        <taxon>asterids</taxon>
        <taxon>lamiids</taxon>
        <taxon>Solanales</taxon>
        <taxon>Solanaceae</taxon>
        <taxon>Solanoideae</taxon>
        <taxon>Hyoscyameae</taxon>
        <taxon>Anisodus</taxon>
    </lineage>
</organism>
<dbReference type="FunFam" id="1.10.510.10:FF:000178">
    <property type="entry name" value="Calcium-dependent protein kinase 5"/>
    <property type="match status" value="1"/>
</dbReference>
<evidence type="ECO:0000256" key="10">
    <source>
        <dbReference type="ARBA" id="ARBA00022837"/>
    </source>
</evidence>
<evidence type="ECO:0000256" key="9">
    <source>
        <dbReference type="ARBA" id="ARBA00022777"/>
    </source>
</evidence>
<dbReference type="InterPro" id="IPR017441">
    <property type="entry name" value="Protein_kinase_ATP_BS"/>
</dbReference>
<keyword evidence="7" id="KW-0677">Repeat</keyword>
<dbReference type="GO" id="GO:0005509">
    <property type="term" value="F:calcium ion binding"/>
    <property type="evidence" value="ECO:0007669"/>
    <property type="project" value="InterPro"/>
</dbReference>
<comment type="caution">
    <text evidence="19">The sequence shown here is derived from an EMBL/GenBank/DDBJ whole genome shotgun (WGS) entry which is preliminary data.</text>
</comment>
<evidence type="ECO:0000313" key="19">
    <source>
        <dbReference type="EMBL" id="KAK4353069.1"/>
    </source>
</evidence>
<keyword evidence="5" id="KW-0808">Transferase</keyword>
<dbReference type="InterPro" id="IPR000719">
    <property type="entry name" value="Prot_kinase_dom"/>
</dbReference>
<dbReference type="Pfam" id="PF13499">
    <property type="entry name" value="EF-hand_7"/>
    <property type="match status" value="2"/>
</dbReference>
<comment type="similarity">
    <text evidence="12">Belongs to the protein kinase superfamily. Ser/Thr protein kinase family. CDPK subfamily.</text>
</comment>
<dbReference type="CDD" id="cd05117">
    <property type="entry name" value="STKc_CAMK"/>
    <property type="match status" value="1"/>
</dbReference>
<feature type="domain" description="EF-hand" evidence="18">
    <location>
        <begin position="455"/>
        <end position="490"/>
    </location>
</feature>
<dbReference type="Gene3D" id="1.10.510.10">
    <property type="entry name" value="Transferase(Phosphotransferase) domain 1"/>
    <property type="match status" value="1"/>
</dbReference>
<comment type="function">
    <text evidence="15">Regulates the production of reactive oxygen species (ROS) by NADPH oxidase.</text>
</comment>
<dbReference type="PROSITE" id="PS00107">
    <property type="entry name" value="PROTEIN_KINASE_ATP"/>
    <property type="match status" value="1"/>
</dbReference>
<feature type="domain" description="EF-hand" evidence="18">
    <location>
        <begin position="419"/>
        <end position="454"/>
    </location>
</feature>
<evidence type="ECO:0000256" key="16">
    <source>
        <dbReference type="PROSITE-ProRule" id="PRU10141"/>
    </source>
</evidence>
<keyword evidence="6" id="KW-0479">Metal-binding</keyword>
<evidence type="ECO:0000256" key="7">
    <source>
        <dbReference type="ARBA" id="ARBA00022737"/>
    </source>
</evidence>
<dbReference type="InterPro" id="IPR011009">
    <property type="entry name" value="Kinase-like_dom_sf"/>
</dbReference>
<keyword evidence="20" id="KW-1185">Reference proteome</keyword>
<dbReference type="GO" id="GO:0005524">
    <property type="term" value="F:ATP binding"/>
    <property type="evidence" value="ECO:0007669"/>
    <property type="project" value="UniProtKB-UniRule"/>
</dbReference>
<dbReference type="FunFam" id="3.30.200.20:FF:000004">
    <property type="entry name" value="Calcium-dependent protein kinase 1"/>
    <property type="match status" value="1"/>
</dbReference>
<evidence type="ECO:0000256" key="14">
    <source>
        <dbReference type="ARBA" id="ARBA00048679"/>
    </source>
</evidence>
<keyword evidence="3" id="KW-0723">Serine/threonine-protein kinase</keyword>
<evidence type="ECO:0000256" key="3">
    <source>
        <dbReference type="ARBA" id="ARBA00022527"/>
    </source>
</evidence>
<dbReference type="FunFam" id="1.10.238.10:FF:000015">
    <property type="entry name" value="Calcium-dependent protein kinase 1"/>
    <property type="match status" value="1"/>
</dbReference>
<keyword evidence="11 16" id="KW-0067">ATP-binding</keyword>
<evidence type="ECO:0000259" key="17">
    <source>
        <dbReference type="PROSITE" id="PS50011"/>
    </source>
</evidence>
<evidence type="ECO:0000256" key="12">
    <source>
        <dbReference type="ARBA" id="ARBA00024334"/>
    </source>
</evidence>
<name>A0AAE1RIP9_9SOLA</name>
<evidence type="ECO:0000256" key="2">
    <source>
        <dbReference type="ARBA" id="ARBA00012513"/>
    </source>
</evidence>
<dbReference type="Gene3D" id="1.10.238.10">
    <property type="entry name" value="EF-hand"/>
    <property type="match status" value="1"/>
</dbReference>
<evidence type="ECO:0000256" key="13">
    <source>
        <dbReference type="ARBA" id="ARBA00047899"/>
    </source>
</evidence>
<dbReference type="InterPro" id="IPR008271">
    <property type="entry name" value="Ser/Thr_kinase_AS"/>
</dbReference>
<dbReference type="EMBL" id="JAVYJV010000015">
    <property type="protein sequence ID" value="KAK4353069.1"/>
    <property type="molecule type" value="Genomic_DNA"/>
</dbReference>
<feature type="domain" description="Protein kinase" evidence="17">
    <location>
        <begin position="71"/>
        <end position="330"/>
    </location>
</feature>
<dbReference type="GO" id="GO:0004674">
    <property type="term" value="F:protein serine/threonine kinase activity"/>
    <property type="evidence" value="ECO:0007669"/>
    <property type="project" value="UniProtKB-KW"/>
</dbReference>
<feature type="binding site" evidence="16">
    <location>
        <position position="100"/>
    </location>
    <ligand>
        <name>ATP</name>
        <dbReference type="ChEBI" id="CHEBI:30616"/>
    </ligand>
</feature>
<gene>
    <name evidence="19" type="ORF">RND71_028587</name>
</gene>
<keyword evidence="9" id="KW-0418">Kinase</keyword>
<dbReference type="InterPro" id="IPR011992">
    <property type="entry name" value="EF-hand-dom_pair"/>
</dbReference>
<comment type="catalytic activity">
    <reaction evidence="13">
        <text>L-threonyl-[protein] + ATP = O-phospho-L-threonyl-[protein] + ADP + H(+)</text>
        <dbReference type="Rhea" id="RHEA:46608"/>
        <dbReference type="Rhea" id="RHEA-COMP:11060"/>
        <dbReference type="Rhea" id="RHEA-COMP:11605"/>
        <dbReference type="ChEBI" id="CHEBI:15378"/>
        <dbReference type="ChEBI" id="CHEBI:30013"/>
        <dbReference type="ChEBI" id="CHEBI:30616"/>
        <dbReference type="ChEBI" id="CHEBI:61977"/>
        <dbReference type="ChEBI" id="CHEBI:456216"/>
        <dbReference type="EC" id="2.7.11.1"/>
    </reaction>
</comment>
<dbReference type="PANTHER" id="PTHR24349">
    <property type="entry name" value="SERINE/THREONINE-PROTEIN KINASE"/>
    <property type="match status" value="1"/>
</dbReference>
<feature type="domain" description="EF-hand" evidence="18">
    <location>
        <begin position="527"/>
        <end position="561"/>
    </location>
</feature>
<evidence type="ECO:0000256" key="5">
    <source>
        <dbReference type="ARBA" id="ARBA00022679"/>
    </source>
</evidence>
<dbReference type="PROSITE" id="PS50011">
    <property type="entry name" value="PROTEIN_KINASE_DOM"/>
    <property type="match status" value="1"/>
</dbReference>
<dbReference type="SUPFAM" id="SSF56112">
    <property type="entry name" value="Protein kinase-like (PK-like)"/>
    <property type="match status" value="1"/>
</dbReference>
<dbReference type="PROSITE" id="PS50222">
    <property type="entry name" value="EF_HAND_2"/>
    <property type="match status" value="4"/>
</dbReference>
<evidence type="ECO:0000256" key="8">
    <source>
        <dbReference type="ARBA" id="ARBA00022741"/>
    </source>
</evidence>
<proteinExistence type="inferred from homology"/>
<comment type="similarity">
    <text evidence="1">Belongs to the protein kinase superfamily. CAMK Ser/Thr protein kinase family. CaMK subfamily.</text>
</comment>
<feature type="domain" description="EF-hand" evidence="18">
    <location>
        <begin position="491"/>
        <end position="526"/>
    </location>
</feature>
<accession>A0AAE1RIP9</accession>
<dbReference type="Proteomes" id="UP001291623">
    <property type="component" value="Unassembled WGS sequence"/>
</dbReference>